<dbReference type="Ensembl" id="ENSNMLT00000012243.1">
    <property type="protein sequence ID" value="ENSNMLP00000010817.1"/>
    <property type="gene ID" value="ENSNMLG00000007455.1"/>
</dbReference>
<evidence type="ECO:0000313" key="2">
    <source>
        <dbReference type="Ensembl" id="ENSNMLP00000010817.1"/>
    </source>
</evidence>
<protein>
    <recommendedName>
        <fullName evidence="1">Fibronectin type-III domain-containing protein</fullName>
    </recommendedName>
</protein>
<organism evidence="2 3">
    <name type="scientific">Neogobius melanostomus</name>
    <name type="common">round goby</name>
    <dbReference type="NCBI Taxonomy" id="47308"/>
    <lineage>
        <taxon>Eukaryota</taxon>
        <taxon>Metazoa</taxon>
        <taxon>Chordata</taxon>
        <taxon>Craniata</taxon>
        <taxon>Vertebrata</taxon>
        <taxon>Euteleostomi</taxon>
        <taxon>Actinopterygii</taxon>
        <taxon>Neopterygii</taxon>
        <taxon>Teleostei</taxon>
        <taxon>Neoteleostei</taxon>
        <taxon>Acanthomorphata</taxon>
        <taxon>Gobiaria</taxon>
        <taxon>Gobiiformes</taxon>
        <taxon>Gobioidei</taxon>
        <taxon>Gobiidae</taxon>
        <taxon>Benthophilinae</taxon>
        <taxon>Neogobiini</taxon>
        <taxon>Neogobius</taxon>
    </lineage>
</organism>
<dbReference type="Proteomes" id="UP000694523">
    <property type="component" value="Unplaced"/>
</dbReference>
<dbReference type="PANTHER" id="PTHR21437:SF2">
    <property type="entry name" value="ANKYRIN REPEAT AND FIBRONECTIN TYPE-III DOMAIN-CONTAINING PROTEIN 1-LIKE"/>
    <property type="match status" value="1"/>
</dbReference>
<dbReference type="InterPro" id="IPR039269">
    <property type="entry name" value="ANKFN1"/>
</dbReference>
<dbReference type="SUPFAM" id="SSF49265">
    <property type="entry name" value="Fibronectin type III"/>
    <property type="match status" value="1"/>
</dbReference>
<dbReference type="PROSITE" id="PS50853">
    <property type="entry name" value="FN3"/>
    <property type="match status" value="1"/>
</dbReference>
<dbReference type="GO" id="GO:0000132">
    <property type="term" value="P:establishment of mitotic spindle orientation"/>
    <property type="evidence" value="ECO:0007669"/>
    <property type="project" value="TreeGrafter"/>
</dbReference>
<dbReference type="SMART" id="SM00060">
    <property type="entry name" value="FN3"/>
    <property type="match status" value="1"/>
</dbReference>
<dbReference type="InterPro" id="IPR036116">
    <property type="entry name" value="FN3_sf"/>
</dbReference>
<reference evidence="2" key="2">
    <citation type="submission" date="2025-09" db="UniProtKB">
        <authorList>
            <consortium name="Ensembl"/>
        </authorList>
    </citation>
    <scope>IDENTIFICATION</scope>
</reference>
<dbReference type="PANTHER" id="PTHR21437">
    <property type="entry name" value="WIDE AWAKE"/>
    <property type="match status" value="1"/>
</dbReference>
<sequence>MPVVALCNATVLNHYIFHSRSPDAPSVVRLSVSSSTSLRVDFQEPLCVNSAVITKYKVSWSSSPTLSPLLGEMVVEDTTQLQCNITGLTPGAYYYVQVSSYNMKGWGPPLVSTPACASPSSWRDVDGRAPRLRQKEALDQLLDQIKETHRHCLCHEQCKAPQQGRKHSVSKSLRHLFQSTSKFVRSLKRGLYLTTIMYRDDNVLVTPEDQIPIVEVEDSYSNSLMQDFLWFTKVSYLWEEIPWLQQCLSPTQMSCSCTLQTRMKMLQAISYLQGMLGTQDLGQVYFEPIKDKHGNALLVLLKDMNVCPNLDGVRWMQLCKLQLQRKSISSPDEPTALDTLLITLHEKLVFHRRSRKVLSPGLYLGYLKLCTSMEQIRVLVPQKLPNVLCHTKIRDNCNVSREEWQWLQALSSLDESLEMDHDIQSAPTGCCRIYAVLLKT</sequence>
<dbReference type="CDD" id="cd00063">
    <property type="entry name" value="FN3"/>
    <property type="match status" value="1"/>
</dbReference>
<evidence type="ECO:0000313" key="3">
    <source>
        <dbReference type="Proteomes" id="UP000694523"/>
    </source>
</evidence>
<dbReference type="AlphaFoldDB" id="A0A8C6ST33"/>
<accession>A0A8C6ST33</accession>
<dbReference type="Gene3D" id="2.60.40.10">
    <property type="entry name" value="Immunoglobulins"/>
    <property type="match status" value="1"/>
</dbReference>
<dbReference type="GO" id="GO:0061172">
    <property type="term" value="P:regulation of establishment of bipolar cell polarity"/>
    <property type="evidence" value="ECO:0007669"/>
    <property type="project" value="TreeGrafter"/>
</dbReference>
<proteinExistence type="predicted"/>
<keyword evidence="3" id="KW-1185">Reference proteome</keyword>
<feature type="domain" description="Fibronectin type-III" evidence="1">
    <location>
        <begin position="24"/>
        <end position="120"/>
    </location>
</feature>
<evidence type="ECO:0000259" key="1">
    <source>
        <dbReference type="PROSITE" id="PS50853"/>
    </source>
</evidence>
<name>A0A8C6ST33_9GOBI</name>
<reference evidence="2" key="1">
    <citation type="submission" date="2025-08" db="UniProtKB">
        <authorList>
            <consortium name="Ensembl"/>
        </authorList>
    </citation>
    <scope>IDENTIFICATION</scope>
</reference>
<dbReference type="Pfam" id="PF00041">
    <property type="entry name" value="fn3"/>
    <property type="match status" value="1"/>
</dbReference>
<dbReference type="InterPro" id="IPR013783">
    <property type="entry name" value="Ig-like_fold"/>
</dbReference>
<dbReference type="GO" id="GO:0005819">
    <property type="term" value="C:spindle"/>
    <property type="evidence" value="ECO:0007669"/>
    <property type="project" value="TreeGrafter"/>
</dbReference>
<dbReference type="InterPro" id="IPR003961">
    <property type="entry name" value="FN3_dom"/>
</dbReference>